<keyword evidence="1" id="KW-0472">Membrane</keyword>
<comment type="caution">
    <text evidence="2">The sequence shown here is derived from an EMBL/GenBank/DDBJ whole genome shotgun (WGS) entry which is preliminary data.</text>
</comment>
<dbReference type="EMBL" id="JAACJM010000009">
    <property type="protein sequence ID" value="KAF5371294.1"/>
    <property type="molecule type" value="Genomic_DNA"/>
</dbReference>
<dbReference type="Proteomes" id="UP000559256">
    <property type="component" value="Unassembled WGS sequence"/>
</dbReference>
<gene>
    <name evidence="2" type="ORF">D9758_004248</name>
</gene>
<keyword evidence="1" id="KW-0812">Transmembrane</keyword>
<keyword evidence="3" id="KW-1185">Reference proteome</keyword>
<organism evidence="2 3">
    <name type="scientific">Tetrapyrgos nigripes</name>
    <dbReference type="NCBI Taxonomy" id="182062"/>
    <lineage>
        <taxon>Eukaryota</taxon>
        <taxon>Fungi</taxon>
        <taxon>Dikarya</taxon>
        <taxon>Basidiomycota</taxon>
        <taxon>Agaricomycotina</taxon>
        <taxon>Agaricomycetes</taxon>
        <taxon>Agaricomycetidae</taxon>
        <taxon>Agaricales</taxon>
        <taxon>Marasmiineae</taxon>
        <taxon>Marasmiaceae</taxon>
        <taxon>Tetrapyrgos</taxon>
    </lineage>
</organism>
<feature type="transmembrane region" description="Helical" evidence="1">
    <location>
        <begin position="447"/>
        <end position="474"/>
    </location>
</feature>
<accession>A0A8H5GUL5</accession>
<reference evidence="2 3" key="1">
    <citation type="journal article" date="2020" name="ISME J.">
        <title>Uncovering the hidden diversity of litter-decomposition mechanisms in mushroom-forming fungi.</title>
        <authorList>
            <person name="Floudas D."/>
            <person name="Bentzer J."/>
            <person name="Ahren D."/>
            <person name="Johansson T."/>
            <person name="Persson P."/>
            <person name="Tunlid A."/>
        </authorList>
    </citation>
    <scope>NUCLEOTIDE SEQUENCE [LARGE SCALE GENOMIC DNA]</scope>
    <source>
        <strain evidence="2 3">CBS 291.85</strain>
    </source>
</reference>
<protein>
    <submittedName>
        <fullName evidence="2">Uncharacterized protein</fullName>
    </submittedName>
</protein>
<evidence type="ECO:0000313" key="3">
    <source>
        <dbReference type="Proteomes" id="UP000559256"/>
    </source>
</evidence>
<dbReference type="OrthoDB" id="2866354at2759"/>
<name>A0A8H5GUL5_9AGAR</name>
<feature type="transmembrane region" description="Helical" evidence="1">
    <location>
        <begin position="486"/>
        <end position="506"/>
    </location>
</feature>
<sequence>MTAHYSVPVDLNKLPDVQFSRLEASLAQIPVEQRPMSRAADDIHRHVNPEDLAVDEFEFDDSLNAKDYPLYQSQRLPDVLSAVHFHKHLINDLNFSSDTSINCLKVDSQSQEWLIVNDKTLNGLISEYSLPPKNLSTSPPRKLLAFFIPRIPQTNSSFGNQVTIRKDSVKHLFDTLDVDPSFIMNLLGRPDYWAPCTKLGWDANDKLTSCEFSCQHPRWNLNVQGSPLSAYMRFDHVRNLTFYIVAHKQRDTSISTLQQLIGLGMESVDAKGQNEKRKTSMFLDDPFHIHVMLSYLSFEASKHHVKRFQRFMWTQINKVDDHLAGFVKSDRSKLRGLTKDLQVISQNADSHIANAEVAILCAEGIQRAHVRFHNAVKSPKIVFEHTADTVQYIAASIRKQKMWFNNYKNRKDGTMNLVYNLVTQQDATNNTSLATDMRKDSASMSAIATLTMIFLLGTFTASFLSAGILFVSFGSSSANSSIQVSSMWWLFIAITIPFTIVVFVSWRIYQKRMMRTVESVGDVESHQKLE</sequence>
<evidence type="ECO:0000256" key="1">
    <source>
        <dbReference type="SAM" id="Phobius"/>
    </source>
</evidence>
<keyword evidence="1" id="KW-1133">Transmembrane helix</keyword>
<dbReference type="AlphaFoldDB" id="A0A8H5GUL5"/>
<proteinExistence type="predicted"/>
<evidence type="ECO:0000313" key="2">
    <source>
        <dbReference type="EMBL" id="KAF5371294.1"/>
    </source>
</evidence>